<accession>A0AAD3XUP7</accession>
<dbReference type="AlphaFoldDB" id="A0AAD3XUP7"/>
<gene>
    <name evidence="1" type="ORF">Nepgr_018822</name>
</gene>
<dbReference type="EMBL" id="BSYO01000017">
    <property type="protein sequence ID" value="GMH16981.1"/>
    <property type="molecule type" value="Genomic_DNA"/>
</dbReference>
<organism evidence="1 2">
    <name type="scientific">Nepenthes gracilis</name>
    <name type="common">Slender pitcher plant</name>
    <dbReference type="NCBI Taxonomy" id="150966"/>
    <lineage>
        <taxon>Eukaryota</taxon>
        <taxon>Viridiplantae</taxon>
        <taxon>Streptophyta</taxon>
        <taxon>Embryophyta</taxon>
        <taxon>Tracheophyta</taxon>
        <taxon>Spermatophyta</taxon>
        <taxon>Magnoliopsida</taxon>
        <taxon>eudicotyledons</taxon>
        <taxon>Gunneridae</taxon>
        <taxon>Pentapetalae</taxon>
        <taxon>Caryophyllales</taxon>
        <taxon>Nepenthaceae</taxon>
        <taxon>Nepenthes</taxon>
    </lineage>
</organism>
<evidence type="ECO:0000313" key="2">
    <source>
        <dbReference type="Proteomes" id="UP001279734"/>
    </source>
</evidence>
<comment type="caution">
    <text evidence="1">The sequence shown here is derived from an EMBL/GenBank/DDBJ whole genome shotgun (WGS) entry which is preliminary data.</text>
</comment>
<evidence type="ECO:0000313" key="1">
    <source>
        <dbReference type="EMBL" id="GMH16981.1"/>
    </source>
</evidence>
<proteinExistence type="predicted"/>
<dbReference type="Proteomes" id="UP001279734">
    <property type="component" value="Unassembled WGS sequence"/>
</dbReference>
<reference evidence="1" key="1">
    <citation type="submission" date="2023-05" db="EMBL/GenBank/DDBJ databases">
        <title>Nepenthes gracilis genome sequencing.</title>
        <authorList>
            <person name="Fukushima K."/>
        </authorList>
    </citation>
    <scope>NUCLEOTIDE SEQUENCE</scope>
    <source>
        <strain evidence="1">SING2019-196</strain>
    </source>
</reference>
<name>A0AAD3XUP7_NEPGR</name>
<protein>
    <submittedName>
        <fullName evidence="1">Uncharacterized protein</fullName>
    </submittedName>
</protein>
<keyword evidence="2" id="KW-1185">Reference proteome</keyword>
<sequence>MESSFDWHGMMMWSNFWNGSFRRLVLLVCPVYMLPGLGCWSSHKNPFELWVDFPVKEDPPVKVEVVYQWKPLRCSSCKKFGYGSVQCKPQIVKPPNGNSKPLEGPDIASKGDLKKLASFGIPNPPVSAPKSLAILLEADSGVNQTMKMASDKEGCHINDIGSKRNTAELLLPEATLPCVPFLATSGEINDIHSWATFSFDTLVGDDTYGHTPELLRLSIIYSQFADSRRVHAVVPQDAP</sequence>